<organism evidence="9">
    <name type="scientific">Pteridomonas danica</name>
    <dbReference type="NCBI Taxonomy" id="38822"/>
    <lineage>
        <taxon>Eukaryota</taxon>
        <taxon>Sar</taxon>
        <taxon>Stramenopiles</taxon>
        <taxon>Ochrophyta</taxon>
        <taxon>Dictyochophyceae</taxon>
        <taxon>Pedinellales</taxon>
        <taxon>Pteridomonas</taxon>
    </lineage>
</organism>
<reference evidence="9" key="1">
    <citation type="journal article" date="2021" name="Front. Plant Sci.">
        <title>Highly Reduced Plastid Genomes of the Non-photosynthetic Dictyochophyceans Pteridomonas spp. (Ochrophyta, SAR) Are Retained for tRNA-Glu-Based Organellar Heme Biosynthesis.</title>
        <authorList>
            <person name="Kayama M."/>
            <person name="Maciszewski K."/>
            <person name="Yabuki A."/>
            <person name="Miyashita H."/>
            <person name="Karnkowska A."/>
            <person name="Kamikawa R."/>
        </authorList>
    </citation>
    <scope>NUCLEOTIDE SEQUENCE</scope>
    <source>
        <strain evidence="9">NY0221</strain>
    </source>
</reference>
<comment type="function">
    <text evidence="1">Binds 5S rRNA, forms part of the central protuberance of the 50S subunit.</text>
</comment>
<keyword evidence="9" id="KW-0150">Chloroplast</keyword>
<dbReference type="Gene3D" id="3.30.1440.10">
    <property type="match status" value="1"/>
</dbReference>
<dbReference type="EMBL" id="MT909785">
    <property type="protein sequence ID" value="QPM99292.1"/>
    <property type="molecule type" value="Genomic_DNA"/>
</dbReference>
<sequence>MLLKKTKFYIFKDSKFVKNLVIPFDSLGLNNPILSKITLNRGLGIFAQNNLLLKMTINEFRLITGQHPFLTYSKKSIAGFKLRADSLIGVSVTLRKSKMYSFLDRLIHLSIPKLFDFKGFSKKNFDKHGNYNFSFKDQSLFPELEAETIIQKLGLNISFIFSTKDITQNFIILSNLGFPFS</sequence>
<dbReference type="AlphaFoldDB" id="A0A7T1C519"/>
<evidence type="ECO:0000256" key="6">
    <source>
        <dbReference type="ARBA" id="ARBA00035391"/>
    </source>
</evidence>
<proteinExistence type="inferred from homology"/>
<dbReference type="RefSeq" id="YP_010117103.1">
    <property type="nucleotide sequence ID" value="NC_056103.1"/>
</dbReference>
<evidence type="ECO:0000256" key="5">
    <source>
        <dbReference type="ARBA" id="ARBA00023274"/>
    </source>
</evidence>
<comment type="subunit">
    <text evidence="3">Part of the 50S ribosomal subunit; contacts the 5S rRNA.</text>
</comment>
<name>A0A7T1C519_9STRA</name>
<dbReference type="SUPFAM" id="SSF55282">
    <property type="entry name" value="RL5-like"/>
    <property type="match status" value="1"/>
</dbReference>
<evidence type="ECO:0000256" key="2">
    <source>
        <dbReference type="ARBA" id="ARBA00008553"/>
    </source>
</evidence>
<geneLocation type="chloroplast" evidence="9"/>
<dbReference type="InterPro" id="IPR022803">
    <property type="entry name" value="Ribosomal_uL5_dom_sf"/>
</dbReference>
<dbReference type="PANTHER" id="PTHR11994">
    <property type="entry name" value="60S RIBOSOMAL PROTEIN L11-RELATED"/>
    <property type="match status" value="1"/>
</dbReference>
<dbReference type="GO" id="GO:1990904">
    <property type="term" value="C:ribonucleoprotein complex"/>
    <property type="evidence" value="ECO:0007669"/>
    <property type="project" value="UniProtKB-KW"/>
</dbReference>
<keyword evidence="9" id="KW-0934">Plastid</keyword>
<dbReference type="InterPro" id="IPR031309">
    <property type="entry name" value="Ribosomal_uL5_C"/>
</dbReference>
<protein>
    <recommendedName>
        <fullName evidence="6">50S ribosomal protein L5, chloroplastic</fullName>
    </recommendedName>
</protein>
<dbReference type="Pfam" id="PF00673">
    <property type="entry name" value="Ribosomal_L5_C"/>
    <property type="match status" value="1"/>
</dbReference>
<dbReference type="GeneID" id="65316664"/>
<dbReference type="GO" id="GO:0006412">
    <property type="term" value="P:translation"/>
    <property type="evidence" value="ECO:0007669"/>
    <property type="project" value="InterPro"/>
</dbReference>
<evidence type="ECO:0000259" key="7">
    <source>
        <dbReference type="Pfam" id="PF00281"/>
    </source>
</evidence>
<dbReference type="InterPro" id="IPR031310">
    <property type="entry name" value="Ribosomal_uL5_N"/>
</dbReference>
<feature type="domain" description="Large ribosomal subunit protein uL5 N-terminal" evidence="7">
    <location>
        <begin position="31"/>
        <end position="83"/>
    </location>
</feature>
<evidence type="ECO:0000256" key="3">
    <source>
        <dbReference type="ARBA" id="ARBA00011505"/>
    </source>
</evidence>
<evidence type="ECO:0000256" key="4">
    <source>
        <dbReference type="ARBA" id="ARBA00022980"/>
    </source>
</evidence>
<accession>A0A7T1C519</accession>
<dbReference type="GO" id="GO:0003735">
    <property type="term" value="F:structural constituent of ribosome"/>
    <property type="evidence" value="ECO:0007669"/>
    <property type="project" value="InterPro"/>
</dbReference>
<dbReference type="InterPro" id="IPR002132">
    <property type="entry name" value="Ribosomal_uL5"/>
</dbReference>
<keyword evidence="4 9" id="KW-0689">Ribosomal protein</keyword>
<keyword evidence="5" id="KW-0687">Ribonucleoprotein</keyword>
<comment type="similarity">
    <text evidence="2">Belongs to the universal ribosomal protein uL5 family.</text>
</comment>
<feature type="domain" description="Large ribosomal subunit protein uL5 C-terminal" evidence="8">
    <location>
        <begin position="88"/>
        <end position="180"/>
    </location>
</feature>
<gene>
    <name evidence="9" type="primary">rpl5</name>
</gene>
<evidence type="ECO:0000313" key="9">
    <source>
        <dbReference type="EMBL" id="QPM99292.1"/>
    </source>
</evidence>
<evidence type="ECO:0000259" key="8">
    <source>
        <dbReference type="Pfam" id="PF00673"/>
    </source>
</evidence>
<evidence type="ECO:0000256" key="1">
    <source>
        <dbReference type="ARBA" id="ARBA00003898"/>
    </source>
</evidence>
<dbReference type="GO" id="GO:0005840">
    <property type="term" value="C:ribosome"/>
    <property type="evidence" value="ECO:0007669"/>
    <property type="project" value="UniProtKB-KW"/>
</dbReference>
<dbReference type="Pfam" id="PF00281">
    <property type="entry name" value="Ribosomal_L5"/>
    <property type="match status" value="1"/>
</dbReference>